<evidence type="ECO:0000313" key="26">
    <source>
        <dbReference type="EMBL" id="MCT2584418.1"/>
    </source>
</evidence>
<evidence type="ECO:0000256" key="15">
    <source>
        <dbReference type="ARBA" id="ARBA00022912"/>
    </source>
</evidence>
<dbReference type="CDD" id="cd00082">
    <property type="entry name" value="HisKA"/>
    <property type="match status" value="1"/>
</dbReference>
<feature type="domain" description="HAMP" evidence="25">
    <location>
        <begin position="183"/>
        <end position="235"/>
    </location>
</feature>
<evidence type="ECO:0000256" key="8">
    <source>
        <dbReference type="ARBA" id="ARBA00022679"/>
    </source>
</evidence>
<evidence type="ECO:0000256" key="18">
    <source>
        <dbReference type="ARBA" id="ARBA00023016"/>
    </source>
</evidence>
<feature type="transmembrane region" description="Helical" evidence="23">
    <location>
        <begin position="12"/>
        <end position="34"/>
    </location>
</feature>
<dbReference type="Gene3D" id="6.10.340.10">
    <property type="match status" value="1"/>
</dbReference>
<evidence type="ECO:0000256" key="21">
    <source>
        <dbReference type="ARBA" id="ARBA00040454"/>
    </source>
</evidence>
<evidence type="ECO:0000256" key="12">
    <source>
        <dbReference type="ARBA" id="ARBA00022801"/>
    </source>
</evidence>
<keyword evidence="10" id="KW-0547">Nucleotide-binding</keyword>
<keyword evidence="15" id="KW-0904">Protein phosphatase</keyword>
<dbReference type="Pfam" id="PF00512">
    <property type="entry name" value="HisKA"/>
    <property type="match status" value="1"/>
</dbReference>
<dbReference type="Gene3D" id="3.30.565.10">
    <property type="entry name" value="Histidine kinase-like ATPase, C-terminal domain"/>
    <property type="match status" value="1"/>
</dbReference>
<dbReference type="Pfam" id="PF02518">
    <property type="entry name" value="HATPase_c"/>
    <property type="match status" value="1"/>
</dbReference>
<dbReference type="RefSeq" id="WP_260191819.1">
    <property type="nucleotide sequence ID" value="NZ_JAFFZE010000012.1"/>
</dbReference>
<dbReference type="EMBL" id="JAFFZE010000012">
    <property type="protein sequence ID" value="MCT2584418.1"/>
    <property type="molecule type" value="Genomic_DNA"/>
</dbReference>
<evidence type="ECO:0000256" key="20">
    <source>
        <dbReference type="ARBA" id="ARBA00023211"/>
    </source>
</evidence>
<keyword evidence="11" id="KW-0418">Kinase</keyword>
<keyword evidence="9 23" id="KW-0812">Transmembrane</keyword>
<keyword evidence="27" id="KW-1185">Reference proteome</keyword>
<evidence type="ECO:0000256" key="16">
    <source>
        <dbReference type="ARBA" id="ARBA00022989"/>
    </source>
</evidence>
<dbReference type="CDD" id="cd00075">
    <property type="entry name" value="HATPase"/>
    <property type="match status" value="1"/>
</dbReference>
<evidence type="ECO:0000256" key="6">
    <source>
        <dbReference type="ARBA" id="ARBA00022475"/>
    </source>
</evidence>
<keyword evidence="17" id="KW-0902">Two-component regulatory system</keyword>
<evidence type="ECO:0000256" key="10">
    <source>
        <dbReference type="ARBA" id="ARBA00022741"/>
    </source>
</evidence>
<name>A0ABT2J9H1_9PSEU</name>
<dbReference type="InterPro" id="IPR003594">
    <property type="entry name" value="HATPase_dom"/>
</dbReference>
<dbReference type="InterPro" id="IPR036097">
    <property type="entry name" value="HisK_dim/P_sf"/>
</dbReference>
<dbReference type="SUPFAM" id="SSF158472">
    <property type="entry name" value="HAMP domain-like"/>
    <property type="match status" value="1"/>
</dbReference>
<reference evidence="26 27" key="1">
    <citation type="submission" date="2021-02" db="EMBL/GenBank/DDBJ databases">
        <title>Actinophytocola xerophila sp. nov., isolated from soil of cotton cropping field.</title>
        <authorList>
            <person name="Huang R."/>
            <person name="Chen X."/>
            <person name="Ge X."/>
            <person name="Liu W."/>
        </authorList>
    </citation>
    <scope>NUCLEOTIDE SEQUENCE [LARGE SCALE GENOMIC DNA]</scope>
    <source>
        <strain evidence="26 27">S1-96</strain>
    </source>
</reference>
<dbReference type="InterPro" id="IPR004358">
    <property type="entry name" value="Sig_transdc_His_kin-like_C"/>
</dbReference>
<evidence type="ECO:0000256" key="7">
    <source>
        <dbReference type="ARBA" id="ARBA00022553"/>
    </source>
</evidence>
<dbReference type="PROSITE" id="PS50885">
    <property type="entry name" value="HAMP"/>
    <property type="match status" value="1"/>
</dbReference>
<evidence type="ECO:0000256" key="14">
    <source>
        <dbReference type="ARBA" id="ARBA00022842"/>
    </source>
</evidence>
<keyword evidence="18" id="KW-0346">Stress response</keyword>
<dbReference type="SMART" id="SM00387">
    <property type="entry name" value="HATPase_c"/>
    <property type="match status" value="1"/>
</dbReference>
<dbReference type="PANTHER" id="PTHR44936:SF9">
    <property type="entry name" value="SENSOR PROTEIN CREC"/>
    <property type="match status" value="1"/>
</dbReference>
<dbReference type="InterPro" id="IPR003660">
    <property type="entry name" value="HAMP_dom"/>
</dbReference>
<dbReference type="PROSITE" id="PS50109">
    <property type="entry name" value="HIS_KIN"/>
    <property type="match status" value="1"/>
</dbReference>
<keyword evidence="14" id="KW-0460">Magnesium</keyword>
<keyword evidence="7" id="KW-0597">Phosphoprotein</keyword>
<keyword evidence="6" id="KW-1003">Cell membrane</keyword>
<feature type="transmembrane region" description="Helical" evidence="23">
    <location>
        <begin position="158"/>
        <end position="181"/>
    </location>
</feature>
<comment type="cofactor">
    <cofactor evidence="3">
        <name>Mg(2+)</name>
        <dbReference type="ChEBI" id="CHEBI:18420"/>
    </cofactor>
</comment>
<dbReference type="EC" id="2.7.13.3" evidence="5"/>
<keyword evidence="20" id="KW-0464">Manganese</keyword>
<dbReference type="Gene3D" id="1.10.287.130">
    <property type="match status" value="1"/>
</dbReference>
<dbReference type="SMART" id="SM00304">
    <property type="entry name" value="HAMP"/>
    <property type="match status" value="1"/>
</dbReference>
<evidence type="ECO:0000256" key="19">
    <source>
        <dbReference type="ARBA" id="ARBA00023026"/>
    </source>
</evidence>
<evidence type="ECO:0000313" key="27">
    <source>
        <dbReference type="Proteomes" id="UP001156441"/>
    </source>
</evidence>
<dbReference type="CDD" id="cd06225">
    <property type="entry name" value="HAMP"/>
    <property type="match status" value="1"/>
</dbReference>
<dbReference type="Proteomes" id="UP001156441">
    <property type="component" value="Unassembled WGS sequence"/>
</dbReference>
<dbReference type="SUPFAM" id="SSF47384">
    <property type="entry name" value="Homodimeric domain of signal transducing histidine kinase"/>
    <property type="match status" value="1"/>
</dbReference>
<dbReference type="SUPFAM" id="SSF55874">
    <property type="entry name" value="ATPase domain of HSP90 chaperone/DNA topoisomerase II/histidine kinase"/>
    <property type="match status" value="1"/>
</dbReference>
<evidence type="ECO:0000256" key="22">
    <source>
        <dbReference type="ARBA" id="ARBA00041776"/>
    </source>
</evidence>
<evidence type="ECO:0000256" key="2">
    <source>
        <dbReference type="ARBA" id="ARBA00001936"/>
    </source>
</evidence>
<evidence type="ECO:0000256" key="11">
    <source>
        <dbReference type="ARBA" id="ARBA00022777"/>
    </source>
</evidence>
<dbReference type="PRINTS" id="PR00344">
    <property type="entry name" value="BCTRLSENSOR"/>
</dbReference>
<evidence type="ECO:0000256" key="4">
    <source>
        <dbReference type="ARBA" id="ARBA00004651"/>
    </source>
</evidence>
<dbReference type="InterPro" id="IPR050980">
    <property type="entry name" value="2C_sensor_his_kinase"/>
</dbReference>
<evidence type="ECO:0000256" key="13">
    <source>
        <dbReference type="ARBA" id="ARBA00022840"/>
    </source>
</evidence>
<dbReference type="InterPro" id="IPR005467">
    <property type="entry name" value="His_kinase_dom"/>
</dbReference>
<keyword evidence="19" id="KW-0843">Virulence</keyword>
<keyword evidence="12" id="KW-0378">Hydrolase</keyword>
<gene>
    <name evidence="26" type="ORF">JT362_14930</name>
</gene>
<comment type="caution">
    <text evidence="26">The sequence shown here is derived from an EMBL/GenBank/DDBJ whole genome shotgun (WGS) entry which is preliminary data.</text>
</comment>
<evidence type="ECO:0000256" key="3">
    <source>
        <dbReference type="ARBA" id="ARBA00001946"/>
    </source>
</evidence>
<evidence type="ECO:0000256" key="5">
    <source>
        <dbReference type="ARBA" id="ARBA00012438"/>
    </source>
</evidence>
<evidence type="ECO:0000256" key="23">
    <source>
        <dbReference type="SAM" id="Phobius"/>
    </source>
</evidence>
<dbReference type="InterPro" id="IPR003661">
    <property type="entry name" value="HisK_dim/P_dom"/>
</dbReference>
<evidence type="ECO:0000259" key="24">
    <source>
        <dbReference type="PROSITE" id="PS50109"/>
    </source>
</evidence>
<dbReference type="PANTHER" id="PTHR44936">
    <property type="entry name" value="SENSOR PROTEIN CREC"/>
    <property type="match status" value="1"/>
</dbReference>
<protein>
    <recommendedName>
        <fullName evidence="21">Signal transduction histidine-protein kinase/phosphatase MprB</fullName>
        <ecNumber evidence="5">2.7.13.3</ecNumber>
    </recommendedName>
    <alternativeName>
        <fullName evidence="22">Mycobacterial persistence regulator B</fullName>
    </alternativeName>
</protein>
<proteinExistence type="predicted"/>
<evidence type="ECO:0000256" key="17">
    <source>
        <dbReference type="ARBA" id="ARBA00023012"/>
    </source>
</evidence>
<organism evidence="26 27">
    <name type="scientific">Actinophytocola gossypii</name>
    <dbReference type="NCBI Taxonomy" id="2812003"/>
    <lineage>
        <taxon>Bacteria</taxon>
        <taxon>Bacillati</taxon>
        <taxon>Actinomycetota</taxon>
        <taxon>Actinomycetes</taxon>
        <taxon>Pseudonocardiales</taxon>
        <taxon>Pseudonocardiaceae</taxon>
    </lineage>
</organism>
<sequence length="456" mass="49029">MSASRLPLRTRVMAWFSLVTLVVAGTLAVATWLLSTGYMLDQREHSAIRQASGNARLVAAALDRESPGLAELLTGLGAEYESGVLVVDDGEWITGGNLVDPTRLPTGFLRLVQGGVPAHQRTMLGGAPVLAVGLPLPELGATYVEVSPMRELDRTFRFLSWLLVAGTVASGLAGALLGRWATNHALRPLRRLTETAARTARGDLDVRLPSTGDPDLVPLAEAFNDTADRLQQRVTRDTRFAGDVSHELRSPLTTMLNAMAVLQRRSADLPAGSRHAVDLLDTDLRRFRRMVDDLLEISRGDHDTDRSTFELVDLAPLVTAIAGRHGPVPPDALAIADHAWVLADRVRLERAVANLLDNAGRHGGGLVRLGVLRRDGHARIEVDDAGPGVPAGARDQVFERFARGSPARCASADSGGVGLGLALVSQHVRRHHGRVWVEDRPGGGARFVVELPEVTE</sequence>
<dbReference type="SMART" id="SM00388">
    <property type="entry name" value="HisKA"/>
    <property type="match status" value="1"/>
</dbReference>
<keyword evidence="8" id="KW-0808">Transferase</keyword>
<keyword evidence="23" id="KW-0472">Membrane</keyword>
<dbReference type="Pfam" id="PF00672">
    <property type="entry name" value="HAMP"/>
    <property type="match status" value="1"/>
</dbReference>
<feature type="domain" description="Histidine kinase" evidence="24">
    <location>
        <begin position="243"/>
        <end position="455"/>
    </location>
</feature>
<comment type="cofactor">
    <cofactor evidence="2">
        <name>Mn(2+)</name>
        <dbReference type="ChEBI" id="CHEBI:29035"/>
    </cofactor>
</comment>
<comment type="subcellular location">
    <subcellularLocation>
        <location evidence="4">Cell membrane</location>
        <topology evidence="4">Multi-pass membrane protein</topology>
    </subcellularLocation>
</comment>
<keyword evidence="16 23" id="KW-1133">Transmembrane helix</keyword>
<evidence type="ECO:0000256" key="1">
    <source>
        <dbReference type="ARBA" id="ARBA00000085"/>
    </source>
</evidence>
<evidence type="ECO:0000259" key="25">
    <source>
        <dbReference type="PROSITE" id="PS50885"/>
    </source>
</evidence>
<evidence type="ECO:0000256" key="9">
    <source>
        <dbReference type="ARBA" id="ARBA00022692"/>
    </source>
</evidence>
<accession>A0ABT2J9H1</accession>
<dbReference type="InterPro" id="IPR036890">
    <property type="entry name" value="HATPase_C_sf"/>
</dbReference>
<comment type="catalytic activity">
    <reaction evidence="1">
        <text>ATP + protein L-histidine = ADP + protein N-phospho-L-histidine.</text>
        <dbReference type="EC" id="2.7.13.3"/>
    </reaction>
</comment>
<keyword evidence="13" id="KW-0067">ATP-binding</keyword>